<dbReference type="OrthoDB" id="5809458at2759"/>
<evidence type="ECO:0000313" key="4">
    <source>
        <dbReference type="EMBL" id="CAG5126296.1"/>
    </source>
</evidence>
<organism evidence="4 5">
    <name type="scientific">Candidula unifasciata</name>
    <dbReference type="NCBI Taxonomy" id="100452"/>
    <lineage>
        <taxon>Eukaryota</taxon>
        <taxon>Metazoa</taxon>
        <taxon>Spiralia</taxon>
        <taxon>Lophotrochozoa</taxon>
        <taxon>Mollusca</taxon>
        <taxon>Gastropoda</taxon>
        <taxon>Heterobranchia</taxon>
        <taxon>Euthyneura</taxon>
        <taxon>Panpulmonata</taxon>
        <taxon>Eupulmonata</taxon>
        <taxon>Stylommatophora</taxon>
        <taxon>Helicina</taxon>
        <taxon>Helicoidea</taxon>
        <taxon>Geomitridae</taxon>
        <taxon>Candidula</taxon>
    </lineage>
</organism>
<evidence type="ECO:0000313" key="5">
    <source>
        <dbReference type="Proteomes" id="UP000678393"/>
    </source>
</evidence>
<evidence type="ECO:0000256" key="1">
    <source>
        <dbReference type="ARBA" id="ARBA00006475"/>
    </source>
</evidence>
<dbReference type="EMBL" id="CAJHNH020002322">
    <property type="protein sequence ID" value="CAG5126296.1"/>
    <property type="molecule type" value="Genomic_DNA"/>
</dbReference>
<accession>A0A8S3ZGS5</accession>
<sequence>MIHLAQLSVTPTAMEAAATCGVLLGVTYIIWRWRSRSQQSFLTPNTAKDTVVLHQYGKALTVPSISPFVIKLATYLRAAKIPYVDAYSRRPGPKQKLPWIQYNNQAVPDSQLCIEFLNTQRQVNLNNHLTPDEIAKGHLIRRVSEESLYWVLLMWRLVFESSGDLYKKLGVPAFVVWYMRREAKSRLWSHGIGRYSQQEVIKIMEDDLSAISTILGERNFLFGDVVEDVSEFDCALFGQLCQLLWQTPGTPVAGIIAEKFPNLVHFCERMKSSFWPDWDQKLLHPTQVPTVGHTVDASKGHRN</sequence>
<dbReference type="SFLD" id="SFLDG01180">
    <property type="entry name" value="SUF1"/>
    <property type="match status" value="1"/>
</dbReference>
<dbReference type="PANTHER" id="PTHR12289:SF41">
    <property type="entry name" value="FAILED AXON CONNECTIONS-RELATED"/>
    <property type="match status" value="1"/>
</dbReference>
<dbReference type="SFLD" id="SFLDG01200">
    <property type="entry name" value="SUF1.1"/>
    <property type="match status" value="1"/>
</dbReference>
<dbReference type="CDD" id="cd03193">
    <property type="entry name" value="GST_C_Metaxin"/>
    <property type="match status" value="1"/>
</dbReference>
<evidence type="ECO:0000259" key="2">
    <source>
        <dbReference type="Pfam" id="PF17171"/>
    </source>
</evidence>
<dbReference type="GO" id="GO:0005737">
    <property type="term" value="C:cytoplasm"/>
    <property type="evidence" value="ECO:0007669"/>
    <property type="project" value="TreeGrafter"/>
</dbReference>
<protein>
    <recommendedName>
        <fullName evidence="6">Failed axon connections homolog</fullName>
    </recommendedName>
</protein>
<reference evidence="4" key="1">
    <citation type="submission" date="2021-04" db="EMBL/GenBank/DDBJ databases">
        <authorList>
            <consortium name="Molecular Ecology Group"/>
        </authorList>
    </citation>
    <scope>NUCLEOTIDE SEQUENCE</scope>
</reference>
<comment type="similarity">
    <text evidence="1">Belongs to the FAX family.</text>
</comment>
<dbReference type="InterPro" id="IPR050931">
    <property type="entry name" value="Mito_Protein_Transport_Metaxin"/>
</dbReference>
<keyword evidence="5" id="KW-1185">Reference proteome</keyword>
<dbReference type="Pfam" id="PF17171">
    <property type="entry name" value="GST_C_6"/>
    <property type="match status" value="1"/>
</dbReference>
<evidence type="ECO:0000259" key="3">
    <source>
        <dbReference type="Pfam" id="PF17172"/>
    </source>
</evidence>
<dbReference type="InterPro" id="IPR026928">
    <property type="entry name" value="FAX/IsoI-like"/>
</dbReference>
<dbReference type="Pfam" id="PF17172">
    <property type="entry name" value="GST_N_4"/>
    <property type="match status" value="1"/>
</dbReference>
<evidence type="ECO:0008006" key="6">
    <source>
        <dbReference type="Google" id="ProtNLM"/>
    </source>
</evidence>
<dbReference type="PANTHER" id="PTHR12289">
    <property type="entry name" value="METAXIN RELATED"/>
    <property type="match status" value="1"/>
</dbReference>
<dbReference type="Proteomes" id="UP000678393">
    <property type="component" value="Unassembled WGS sequence"/>
</dbReference>
<feature type="domain" description="Metaxin glutathione S-transferase" evidence="2">
    <location>
        <begin position="205"/>
        <end position="270"/>
    </location>
</feature>
<dbReference type="Gene3D" id="1.20.1050.10">
    <property type="match status" value="1"/>
</dbReference>
<dbReference type="SUPFAM" id="SSF47616">
    <property type="entry name" value="GST C-terminal domain-like"/>
    <property type="match status" value="1"/>
</dbReference>
<dbReference type="InterPro" id="IPR040079">
    <property type="entry name" value="Glutathione_S-Trfase"/>
</dbReference>
<comment type="caution">
    <text evidence="4">The sequence shown here is derived from an EMBL/GenBank/DDBJ whole genome shotgun (WGS) entry which is preliminary data.</text>
</comment>
<proteinExistence type="inferred from homology"/>
<dbReference type="InterPro" id="IPR036249">
    <property type="entry name" value="Thioredoxin-like_sf"/>
</dbReference>
<dbReference type="AlphaFoldDB" id="A0A8S3ZGS5"/>
<feature type="domain" description="Thioredoxin-like fold" evidence="3">
    <location>
        <begin position="67"/>
        <end position="157"/>
    </location>
</feature>
<dbReference type="SUPFAM" id="SSF52833">
    <property type="entry name" value="Thioredoxin-like"/>
    <property type="match status" value="1"/>
</dbReference>
<dbReference type="InterPro" id="IPR033468">
    <property type="entry name" value="Metaxin_GST"/>
</dbReference>
<gene>
    <name evidence="4" type="ORF">CUNI_LOCUS11854</name>
</gene>
<name>A0A8S3ZGS5_9EUPU</name>
<dbReference type="SFLD" id="SFLDS00019">
    <property type="entry name" value="Glutathione_Transferase_(cytos"/>
    <property type="match status" value="1"/>
</dbReference>
<dbReference type="InterPro" id="IPR036282">
    <property type="entry name" value="Glutathione-S-Trfase_C_sf"/>
</dbReference>
<dbReference type="InterPro" id="IPR012336">
    <property type="entry name" value="Thioredoxin-like_fold"/>
</dbReference>